<dbReference type="GO" id="GO:0004452">
    <property type="term" value="F:isopentenyl-diphosphate delta-isomerase activity"/>
    <property type="evidence" value="ECO:0007669"/>
    <property type="project" value="UniProtKB-UniRule"/>
</dbReference>
<evidence type="ECO:0000256" key="6">
    <source>
        <dbReference type="ARBA" id="ARBA00022842"/>
    </source>
</evidence>
<feature type="domain" description="Nudix hydrolase" evidence="11">
    <location>
        <begin position="29"/>
        <end position="165"/>
    </location>
</feature>
<dbReference type="InterPro" id="IPR056375">
    <property type="entry name" value="Idi_bact"/>
</dbReference>
<name>A0A1F5S8P9_9BACT</name>
<dbReference type="GO" id="GO:0009240">
    <property type="term" value="P:isopentenyl diphosphate biosynthetic process"/>
    <property type="evidence" value="ECO:0007669"/>
    <property type="project" value="TreeGrafter"/>
</dbReference>
<dbReference type="HAMAP" id="MF_00202">
    <property type="entry name" value="Idi"/>
    <property type="match status" value="1"/>
</dbReference>
<evidence type="ECO:0000256" key="1">
    <source>
        <dbReference type="ARBA" id="ARBA00004826"/>
    </source>
</evidence>
<dbReference type="NCBIfam" id="TIGR02150">
    <property type="entry name" value="IPP_isom_1"/>
    <property type="match status" value="1"/>
</dbReference>
<organism evidence="12 13">
    <name type="scientific">Candidatus Falkowbacteria bacterium RIFCSPHIGHO2_02_FULL_42_9</name>
    <dbReference type="NCBI Taxonomy" id="1797986"/>
    <lineage>
        <taxon>Bacteria</taxon>
        <taxon>Candidatus Falkowiibacteriota</taxon>
    </lineage>
</organism>
<dbReference type="PIRSF" id="PIRSF018427">
    <property type="entry name" value="Isopntndiph_ism"/>
    <property type="match status" value="1"/>
</dbReference>
<comment type="pathway">
    <text evidence="1">Isoprenoid biosynthesis; dimethylallyl diphosphate biosynthesis; dimethylallyl diphosphate from isopentenyl diphosphate: step 1/1.</text>
</comment>
<comment type="caution">
    <text evidence="12">The sequence shown here is derived from an EMBL/GenBank/DDBJ whole genome shotgun (WGS) entry which is preliminary data.</text>
</comment>
<dbReference type="AlphaFoldDB" id="A0A1F5S8P9"/>
<reference evidence="12 13" key="1">
    <citation type="journal article" date="2016" name="Nat. Commun.">
        <title>Thousands of microbial genomes shed light on interconnected biogeochemical processes in an aquifer system.</title>
        <authorList>
            <person name="Anantharaman K."/>
            <person name="Brown C.T."/>
            <person name="Hug L.A."/>
            <person name="Sharon I."/>
            <person name="Castelle C.J."/>
            <person name="Probst A.J."/>
            <person name="Thomas B.C."/>
            <person name="Singh A."/>
            <person name="Wilkins M.J."/>
            <person name="Karaoz U."/>
            <person name="Brodie E.L."/>
            <person name="Williams K.H."/>
            <person name="Hubbard S.S."/>
            <person name="Banfield J.F."/>
        </authorList>
    </citation>
    <scope>NUCLEOTIDE SEQUENCE [LARGE SCALE GENOMIC DNA]</scope>
</reference>
<dbReference type="PROSITE" id="PS51462">
    <property type="entry name" value="NUDIX"/>
    <property type="match status" value="1"/>
</dbReference>
<evidence type="ECO:0000256" key="10">
    <source>
        <dbReference type="NCBIfam" id="TIGR02150"/>
    </source>
</evidence>
<proteinExistence type="inferred from homology"/>
<keyword evidence="6" id="KW-0460">Magnesium</keyword>
<evidence type="ECO:0000256" key="9">
    <source>
        <dbReference type="ARBA" id="ARBA00023235"/>
    </source>
</evidence>
<dbReference type="GO" id="GO:0050992">
    <property type="term" value="P:dimethylallyl diphosphate biosynthetic process"/>
    <property type="evidence" value="ECO:0007669"/>
    <property type="project" value="UniProtKB-UniPathway"/>
</dbReference>
<dbReference type="InterPro" id="IPR000086">
    <property type="entry name" value="NUDIX_hydrolase_dom"/>
</dbReference>
<evidence type="ECO:0000256" key="2">
    <source>
        <dbReference type="ARBA" id="ARBA00007579"/>
    </source>
</evidence>
<evidence type="ECO:0000259" key="11">
    <source>
        <dbReference type="PROSITE" id="PS51462"/>
    </source>
</evidence>
<keyword evidence="7" id="KW-0464">Manganese</keyword>
<keyword evidence="5" id="KW-0479">Metal-binding</keyword>
<evidence type="ECO:0000313" key="13">
    <source>
        <dbReference type="Proteomes" id="UP000176877"/>
    </source>
</evidence>
<dbReference type="GO" id="GO:0005737">
    <property type="term" value="C:cytoplasm"/>
    <property type="evidence" value="ECO:0007669"/>
    <property type="project" value="TreeGrafter"/>
</dbReference>
<dbReference type="GO" id="GO:0046872">
    <property type="term" value="F:metal ion binding"/>
    <property type="evidence" value="ECO:0007669"/>
    <property type="project" value="UniProtKB-KW"/>
</dbReference>
<comment type="similarity">
    <text evidence="2">Belongs to the IPP isomerase type 1 family.</text>
</comment>
<gene>
    <name evidence="12" type="ORF">A3D45_00225</name>
</gene>
<dbReference type="Gene3D" id="3.90.79.10">
    <property type="entry name" value="Nucleoside Triphosphate Pyrophosphohydrolase"/>
    <property type="match status" value="1"/>
</dbReference>
<dbReference type="Proteomes" id="UP000176877">
    <property type="component" value="Unassembled WGS sequence"/>
</dbReference>
<dbReference type="PANTHER" id="PTHR10885">
    <property type="entry name" value="ISOPENTENYL-DIPHOSPHATE DELTA-ISOMERASE"/>
    <property type="match status" value="1"/>
</dbReference>
<dbReference type="PANTHER" id="PTHR10885:SF0">
    <property type="entry name" value="ISOPENTENYL-DIPHOSPHATE DELTA-ISOMERASE"/>
    <property type="match status" value="1"/>
</dbReference>
<evidence type="ECO:0000256" key="5">
    <source>
        <dbReference type="ARBA" id="ARBA00022723"/>
    </source>
</evidence>
<dbReference type="CDD" id="cd02885">
    <property type="entry name" value="NUDIX_IPP_Isomerase"/>
    <property type="match status" value="1"/>
</dbReference>
<dbReference type="EMBL" id="MFFT01000030">
    <property type="protein sequence ID" value="OGF23029.1"/>
    <property type="molecule type" value="Genomic_DNA"/>
</dbReference>
<dbReference type="InterPro" id="IPR015797">
    <property type="entry name" value="NUDIX_hydrolase-like_dom_sf"/>
</dbReference>
<evidence type="ECO:0000313" key="12">
    <source>
        <dbReference type="EMBL" id="OGF23029.1"/>
    </source>
</evidence>
<dbReference type="EC" id="5.3.3.2" evidence="3 10"/>
<dbReference type="Pfam" id="PF00293">
    <property type="entry name" value="NUDIX"/>
    <property type="match status" value="1"/>
</dbReference>
<evidence type="ECO:0000256" key="8">
    <source>
        <dbReference type="ARBA" id="ARBA00023229"/>
    </source>
</evidence>
<dbReference type="SUPFAM" id="SSF55811">
    <property type="entry name" value="Nudix"/>
    <property type="match status" value="1"/>
</dbReference>
<evidence type="ECO:0000256" key="4">
    <source>
        <dbReference type="ARBA" id="ARBA00022490"/>
    </source>
</evidence>
<dbReference type="InterPro" id="IPR011876">
    <property type="entry name" value="IsopentenylPP_isomerase_typ1"/>
</dbReference>
<accession>A0A1F5S8P9</accession>
<protein>
    <recommendedName>
        <fullName evidence="3 10">Isopentenyl-diphosphate delta-isomerase</fullName>
        <ecNumber evidence="3 10">5.3.3.2</ecNumber>
    </recommendedName>
</protein>
<dbReference type="UniPathway" id="UPA00059">
    <property type="reaction ID" value="UER00104"/>
</dbReference>
<keyword evidence="4" id="KW-0963">Cytoplasm</keyword>
<sequence length="177" mass="20535">MNEQILVVNENDEVIGLNTKENCHAGQGILHRAITIFVFNDQNEILLTKRSALKKLWPNFWDTSCSTHLRPGETNEQAGEKRLNEEIGFSCPLKPLLKFQYRINFKNIGSEYELCHLLIGHYAGEVKPNQDEVSDYKWISVEQLKNKINHQDITPWLKIAFEKYLEYLNDTPFNKGG</sequence>
<keyword evidence="9 12" id="KW-0413">Isomerase</keyword>
<evidence type="ECO:0000256" key="3">
    <source>
        <dbReference type="ARBA" id="ARBA00012057"/>
    </source>
</evidence>
<evidence type="ECO:0000256" key="7">
    <source>
        <dbReference type="ARBA" id="ARBA00023211"/>
    </source>
</evidence>
<keyword evidence="8" id="KW-0414">Isoprene biosynthesis</keyword>
<dbReference type="NCBIfam" id="NF002995">
    <property type="entry name" value="PRK03759.1"/>
    <property type="match status" value="1"/>
</dbReference>